<evidence type="ECO:0000313" key="1">
    <source>
        <dbReference type="EMBL" id="PKV66773.1"/>
    </source>
</evidence>
<sequence>MTAYEQYAIDELRNWQQEMRSSPSFMNKISKRMQDKLNSYIPEKVHQAITATIKQMVRAVLLGSEFTTRKPLPFSSLQFTENMVQERINFYKKAGAAEGGITGAGGFLLGLADFPLLLGLKLKLLFEIAALYGYSAEDYRERVYLLHIFQLAFSSQERRREVYLLMEHWQQHAQQLPEDIHQFDWRSFQQEYRDYIDLAKMAQLIPIVGAPIGAVVNYRLINKLGTTAMHAYRMRWLEEKRNVQQIN</sequence>
<dbReference type="Pfam" id="PF12787">
    <property type="entry name" value="EcsC"/>
    <property type="match status" value="1"/>
</dbReference>
<gene>
    <name evidence="1" type="ORF">BD749_1907</name>
</gene>
<dbReference type="EMBL" id="PJMU01000002">
    <property type="protein sequence ID" value="PKV66773.1"/>
    <property type="molecule type" value="Genomic_DNA"/>
</dbReference>
<proteinExistence type="predicted"/>
<evidence type="ECO:0000313" key="2">
    <source>
        <dbReference type="Proteomes" id="UP000233782"/>
    </source>
</evidence>
<dbReference type="Proteomes" id="UP000233782">
    <property type="component" value="Unassembled WGS sequence"/>
</dbReference>
<dbReference type="InterPro" id="IPR024787">
    <property type="entry name" value="EcsC"/>
</dbReference>
<reference evidence="1 2" key="1">
    <citation type="submission" date="2017-12" db="EMBL/GenBank/DDBJ databases">
        <title>Genomic Encyclopedia of Type Strains, Phase III (KMG-III): the genomes of soil and plant-associated and newly described type strains.</title>
        <authorList>
            <person name="Whitman W."/>
        </authorList>
    </citation>
    <scope>NUCLEOTIDE SEQUENCE [LARGE SCALE GENOMIC DNA]</scope>
    <source>
        <strain evidence="1 2">LP43</strain>
    </source>
</reference>
<keyword evidence="2" id="KW-1185">Reference proteome</keyword>
<dbReference type="PANTHER" id="PTHR41260:SF1">
    <property type="entry name" value="PROTEIN ECSC"/>
    <property type="match status" value="1"/>
</dbReference>
<accession>A0A2N3UBM2</accession>
<dbReference type="AlphaFoldDB" id="A0A2N3UBM2"/>
<organism evidence="1 2">
    <name type="scientific">Pontibacter ramchanderi</name>
    <dbReference type="NCBI Taxonomy" id="1179743"/>
    <lineage>
        <taxon>Bacteria</taxon>
        <taxon>Pseudomonadati</taxon>
        <taxon>Bacteroidota</taxon>
        <taxon>Cytophagia</taxon>
        <taxon>Cytophagales</taxon>
        <taxon>Hymenobacteraceae</taxon>
        <taxon>Pontibacter</taxon>
    </lineage>
</organism>
<dbReference type="RefSeq" id="WP_101444105.1">
    <property type="nucleotide sequence ID" value="NZ_PJMU01000002.1"/>
</dbReference>
<dbReference type="PANTHER" id="PTHR41260">
    <property type="entry name" value="PROTEIN ECSC"/>
    <property type="match status" value="1"/>
</dbReference>
<protein>
    <submittedName>
        <fullName evidence="1">EcsC family protein</fullName>
    </submittedName>
</protein>
<name>A0A2N3UBM2_9BACT</name>
<comment type="caution">
    <text evidence="1">The sequence shown here is derived from an EMBL/GenBank/DDBJ whole genome shotgun (WGS) entry which is preliminary data.</text>
</comment>
<dbReference type="OrthoDB" id="1705901at2"/>